<feature type="compositionally biased region" description="Basic and acidic residues" evidence="1">
    <location>
        <begin position="71"/>
        <end position="85"/>
    </location>
</feature>
<keyword evidence="3" id="KW-1185">Reference proteome</keyword>
<reference evidence="2 3" key="1">
    <citation type="submission" date="2021-06" db="EMBL/GenBank/DDBJ databases">
        <authorList>
            <person name="Palmer J.M."/>
        </authorList>
    </citation>
    <scope>NUCLEOTIDE SEQUENCE [LARGE SCALE GENOMIC DNA]</scope>
    <source>
        <strain evidence="2 3">CL_MEX2019</strain>
        <tissue evidence="2">Muscle</tissue>
    </source>
</reference>
<comment type="caution">
    <text evidence="2">The sequence shown here is derived from an EMBL/GenBank/DDBJ whole genome shotgun (WGS) entry which is preliminary data.</text>
</comment>
<proteinExistence type="predicted"/>
<sequence>MHARYHEKLCPFKYQLTTMAPAHCGLDITPDRAEINTLSGLSCCPFPALLSSHPVPPDRKVTYLKPGDTTPKTEETTERENKRPEVAVSSSIQHQQAQQPDQTASAPDLPKVHRSTTPPPSWSASST</sequence>
<name>A0ABU7D6T2_9TELE</name>
<feature type="region of interest" description="Disordered" evidence="1">
    <location>
        <begin position="51"/>
        <end position="127"/>
    </location>
</feature>
<organism evidence="2 3">
    <name type="scientific">Characodon lateralis</name>
    <dbReference type="NCBI Taxonomy" id="208331"/>
    <lineage>
        <taxon>Eukaryota</taxon>
        <taxon>Metazoa</taxon>
        <taxon>Chordata</taxon>
        <taxon>Craniata</taxon>
        <taxon>Vertebrata</taxon>
        <taxon>Euteleostomi</taxon>
        <taxon>Actinopterygii</taxon>
        <taxon>Neopterygii</taxon>
        <taxon>Teleostei</taxon>
        <taxon>Neoteleostei</taxon>
        <taxon>Acanthomorphata</taxon>
        <taxon>Ovalentaria</taxon>
        <taxon>Atherinomorphae</taxon>
        <taxon>Cyprinodontiformes</taxon>
        <taxon>Goodeidae</taxon>
        <taxon>Characodon</taxon>
    </lineage>
</organism>
<gene>
    <name evidence="2" type="ORF">CHARACLAT_005728</name>
</gene>
<dbReference type="Proteomes" id="UP001352852">
    <property type="component" value="Unassembled WGS sequence"/>
</dbReference>
<evidence type="ECO:0000313" key="3">
    <source>
        <dbReference type="Proteomes" id="UP001352852"/>
    </source>
</evidence>
<feature type="compositionally biased region" description="Low complexity" evidence="1">
    <location>
        <begin position="87"/>
        <end position="106"/>
    </location>
</feature>
<accession>A0ABU7D6T2</accession>
<evidence type="ECO:0000256" key="1">
    <source>
        <dbReference type="SAM" id="MobiDB-lite"/>
    </source>
</evidence>
<evidence type="ECO:0000313" key="2">
    <source>
        <dbReference type="EMBL" id="MED6270031.1"/>
    </source>
</evidence>
<dbReference type="EMBL" id="JAHUTJ010016679">
    <property type="protein sequence ID" value="MED6270031.1"/>
    <property type="molecule type" value="Genomic_DNA"/>
</dbReference>
<protein>
    <submittedName>
        <fullName evidence="2">Uncharacterized protein</fullName>
    </submittedName>
</protein>